<keyword evidence="1" id="KW-1133">Transmembrane helix</keyword>
<protein>
    <submittedName>
        <fullName evidence="2">Uncharacterized protein</fullName>
    </submittedName>
</protein>
<keyword evidence="1" id="KW-0472">Membrane</keyword>
<reference evidence="2" key="1">
    <citation type="submission" date="2018-02" db="EMBL/GenBank/DDBJ databases">
        <title>Rhizophora mucronata_Transcriptome.</title>
        <authorList>
            <person name="Meera S.P."/>
            <person name="Sreeshan A."/>
            <person name="Augustine A."/>
        </authorList>
    </citation>
    <scope>NUCLEOTIDE SEQUENCE</scope>
    <source>
        <tissue evidence="2">Leaf</tissue>
    </source>
</reference>
<dbReference type="AlphaFoldDB" id="A0A2P2NYA6"/>
<proteinExistence type="predicted"/>
<organism evidence="2">
    <name type="scientific">Rhizophora mucronata</name>
    <name type="common">Asiatic mangrove</name>
    <dbReference type="NCBI Taxonomy" id="61149"/>
    <lineage>
        <taxon>Eukaryota</taxon>
        <taxon>Viridiplantae</taxon>
        <taxon>Streptophyta</taxon>
        <taxon>Embryophyta</taxon>
        <taxon>Tracheophyta</taxon>
        <taxon>Spermatophyta</taxon>
        <taxon>Magnoliopsida</taxon>
        <taxon>eudicotyledons</taxon>
        <taxon>Gunneridae</taxon>
        <taxon>Pentapetalae</taxon>
        <taxon>rosids</taxon>
        <taxon>fabids</taxon>
        <taxon>Malpighiales</taxon>
        <taxon>Rhizophoraceae</taxon>
        <taxon>Rhizophora</taxon>
    </lineage>
</organism>
<evidence type="ECO:0000256" key="1">
    <source>
        <dbReference type="SAM" id="Phobius"/>
    </source>
</evidence>
<keyword evidence="1" id="KW-0812">Transmembrane</keyword>
<sequence length="50" mass="6020">MSQTCVHTIFLGTHYKFFCWAFLFVTYILNIHKRKLETSSNHSFSFFIKV</sequence>
<feature type="transmembrane region" description="Helical" evidence="1">
    <location>
        <begin position="6"/>
        <end position="29"/>
    </location>
</feature>
<evidence type="ECO:0000313" key="2">
    <source>
        <dbReference type="EMBL" id="MBX47442.1"/>
    </source>
</evidence>
<dbReference type="EMBL" id="GGEC01066958">
    <property type="protein sequence ID" value="MBX47442.1"/>
    <property type="molecule type" value="Transcribed_RNA"/>
</dbReference>
<name>A0A2P2NYA6_RHIMU</name>
<accession>A0A2P2NYA6</accession>